<comment type="pathway">
    <text evidence="1 7">tRNA modification; tRNA-queuosine biosynthesis.</text>
</comment>
<dbReference type="PANTHER" id="PTHR46499:SF1">
    <property type="entry name" value="QUEUINE TRNA-RIBOSYLTRANSFERASE"/>
    <property type="match status" value="1"/>
</dbReference>
<dbReference type="Gene3D" id="3.20.20.105">
    <property type="entry name" value="Queuine tRNA-ribosyltransferase-like"/>
    <property type="match status" value="1"/>
</dbReference>
<keyword evidence="5 7" id="KW-0671">Queuosine biosynthesis</keyword>
<comment type="similarity">
    <text evidence="7">Belongs to the queuine tRNA-ribosyltransferase family.</text>
</comment>
<evidence type="ECO:0000256" key="6">
    <source>
        <dbReference type="ARBA" id="ARBA00050112"/>
    </source>
</evidence>
<gene>
    <name evidence="7" type="primary">tgt</name>
    <name evidence="9" type="ordered locus">Ctha_0360</name>
</gene>
<dbReference type="GO" id="GO:0008479">
    <property type="term" value="F:tRNA-guanosine(34) queuine transglycosylase activity"/>
    <property type="evidence" value="ECO:0007669"/>
    <property type="project" value="UniProtKB-UniRule"/>
</dbReference>
<evidence type="ECO:0000313" key="9">
    <source>
        <dbReference type="EMBL" id="ACF12831.1"/>
    </source>
</evidence>
<name>B3QU33_CHLT3</name>
<dbReference type="InterPro" id="IPR002616">
    <property type="entry name" value="tRNA_ribo_trans-like"/>
</dbReference>
<keyword evidence="3 7" id="KW-0808">Transferase</keyword>
<keyword evidence="10" id="KW-1185">Reference proteome</keyword>
<evidence type="ECO:0000256" key="7">
    <source>
        <dbReference type="HAMAP-Rule" id="MF_00168"/>
    </source>
</evidence>
<feature type="binding site" evidence="7">
    <location>
        <begin position="91"/>
        <end position="95"/>
    </location>
    <ligand>
        <name>substrate</name>
    </ligand>
</feature>
<feature type="binding site" evidence="7">
    <location>
        <position position="145"/>
    </location>
    <ligand>
        <name>substrate</name>
    </ligand>
</feature>
<dbReference type="RefSeq" id="WP_012498915.1">
    <property type="nucleotide sequence ID" value="NC_011026.1"/>
</dbReference>
<evidence type="ECO:0000256" key="5">
    <source>
        <dbReference type="ARBA" id="ARBA00022785"/>
    </source>
</evidence>
<dbReference type="GO" id="GO:0005829">
    <property type="term" value="C:cytosol"/>
    <property type="evidence" value="ECO:0007669"/>
    <property type="project" value="TreeGrafter"/>
</dbReference>
<dbReference type="EMBL" id="CP001100">
    <property type="protein sequence ID" value="ACF12831.1"/>
    <property type="molecule type" value="Genomic_DNA"/>
</dbReference>
<keyword evidence="4 7" id="KW-0819">tRNA processing</keyword>
<evidence type="ECO:0000256" key="3">
    <source>
        <dbReference type="ARBA" id="ARBA00022679"/>
    </source>
</evidence>
<feature type="active site" description="Proton acceptor" evidence="7">
    <location>
        <position position="91"/>
    </location>
</feature>
<evidence type="ECO:0000256" key="4">
    <source>
        <dbReference type="ARBA" id="ARBA00022694"/>
    </source>
</evidence>
<proteinExistence type="inferred from homology"/>
<reference evidence="9 10" key="1">
    <citation type="submission" date="2008-06" db="EMBL/GenBank/DDBJ databases">
        <title>Complete sequence of Chloroherpeton thalassium ATCC 35110.</title>
        <authorList>
            <consortium name="US DOE Joint Genome Institute"/>
            <person name="Lucas S."/>
            <person name="Copeland A."/>
            <person name="Lapidus A."/>
            <person name="Glavina del Rio T."/>
            <person name="Dalin E."/>
            <person name="Tice H."/>
            <person name="Bruce D."/>
            <person name="Goodwin L."/>
            <person name="Pitluck S."/>
            <person name="Schmutz J."/>
            <person name="Larimer F."/>
            <person name="Land M."/>
            <person name="Hauser L."/>
            <person name="Kyrpides N."/>
            <person name="Mikhailova N."/>
            <person name="Liu Z."/>
            <person name="Li T."/>
            <person name="Zhao F."/>
            <person name="Overmann J."/>
            <person name="Bryant D.A."/>
            <person name="Richardson P."/>
        </authorList>
    </citation>
    <scope>NUCLEOTIDE SEQUENCE [LARGE SCALE GENOMIC DNA]</scope>
    <source>
        <strain evidence="10">ATCC 35110 / GB-78</strain>
    </source>
</reference>
<dbReference type="Pfam" id="PF01702">
    <property type="entry name" value="TGT"/>
    <property type="match status" value="1"/>
</dbReference>
<dbReference type="eggNOG" id="COG0343">
    <property type="taxonomic scope" value="Bacteria"/>
</dbReference>
<dbReference type="HAMAP" id="MF_00168">
    <property type="entry name" value="Q_tRNA_Tgt"/>
    <property type="match status" value="1"/>
</dbReference>
<comment type="catalytic activity">
    <reaction evidence="6 7">
        <text>7-aminomethyl-7-carbaguanine + guanosine(34) in tRNA = 7-aminomethyl-7-carbaguanosine(34) in tRNA + guanine</text>
        <dbReference type="Rhea" id="RHEA:24104"/>
        <dbReference type="Rhea" id="RHEA-COMP:10341"/>
        <dbReference type="Rhea" id="RHEA-COMP:10342"/>
        <dbReference type="ChEBI" id="CHEBI:16235"/>
        <dbReference type="ChEBI" id="CHEBI:58703"/>
        <dbReference type="ChEBI" id="CHEBI:74269"/>
        <dbReference type="ChEBI" id="CHEBI:82833"/>
        <dbReference type="EC" id="2.4.2.29"/>
    </reaction>
</comment>
<evidence type="ECO:0000256" key="2">
    <source>
        <dbReference type="ARBA" id="ARBA00022676"/>
    </source>
</evidence>
<dbReference type="KEGG" id="cts:Ctha_0360"/>
<dbReference type="NCBIfam" id="TIGR00430">
    <property type="entry name" value="Q_tRNA_tgt"/>
    <property type="match status" value="1"/>
</dbReference>
<dbReference type="UniPathway" id="UPA00392"/>
<dbReference type="GO" id="GO:0008616">
    <property type="term" value="P:tRNA queuosine(34) biosynthetic process"/>
    <property type="evidence" value="ECO:0007669"/>
    <property type="project" value="UniProtKB-UniRule"/>
</dbReference>
<dbReference type="PANTHER" id="PTHR46499">
    <property type="entry name" value="QUEUINE TRNA-RIBOSYLTRANSFERASE"/>
    <property type="match status" value="1"/>
</dbReference>
<evidence type="ECO:0000313" key="10">
    <source>
        <dbReference type="Proteomes" id="UP000001208"/>
    </source>
</evidence>
<comment type="function">
    <text evidence="7">Catalyzes the base-exchange of a guanine (G) residue with the queuine precursor 7-aminomethyl-7-deazaguanine (PreQ1) at position 34 (anticodon wobble position) in tRNAs with GU(N) anticodons (tRNA-Asp, -Asn, -His and -Tyr). Catalysis occurs through a double-displacement mechanism. The nucleophile active site attacks the C1' of nucleotide 34 to detach the guanine base from the RNA, forming a covalent enzyme-RNA intermediate. The proton acceptor active site deprotonates the incoming PreQ1, allowing a nucleophilic attack on the C1' of the ribose to form the product. After dissociation, two additional enzymatic reactions on the tRNA convert PreQ1 to queuine (Q), resulting in the hypermodified nucleoside queuosine (7-(((4,5-cis-dihydroxy-2-cyclopenten-1-yl)amino)methyl)-7-deazaguanosine).</text>
</comment>
<comment type="subunit">
    <text evidence="7">Homodimer. Within each dimer, one monomer is responsible for RNA recognition and catalysis, while the other monomer binds to the replacement base PreQ1.</text>
</comment>
<dbReference type="SUPFAM" id="SSF51713">
    <property type="entry name" value="tRNA-guanine transglycosylase"/>
    <property type="match status" value="1"/>
</dbReference>
<dbReference type="InterPro" id="IPR036511">
    <property type="entry name" value="TGT-like_sf"/>
</dbReference>
<organism evidence="9 10">
    <name type="scientific">Chloroherpeton thalassium (strain ATCC 35110 / GB-78)</name>
    <dbReference type="NCBI Taxonomy" id="517418"/>
    <lineage>
        <taxon>Bacteria</taxon>
        <taxon>Pseudomonadati</taxon>
        <taxon>Chlorobiota</taxon>
        <taxon>Chlorobiia</taxon>
        <taxon>Chlorobiales</taxon>
        <taxon>Chloroherpetonaceae</taxon>
        <taxon>Chloroherpeton</taxon>
    </lineage>
</organism>
<evidence type="ECO:0000259" key="8">
    <source>
        <dbReference type="Pfam" id="PF01702"/>
    </source>
</evidence>
<feature type="active site" description="Nucleophile" evidence="7">
    <location>
        <position position="270"/>
    </location>
</feature>
<accession>B3QU33</accession>
<dbReference type="AlphaFoldDB" id="B3QU33"/>
<keyword evidence="2 7" id="KW-0328">Glycosyltransferase</keyword>
<dbReference type="Proteomes" id="UP000001208">
    <property type="component" value="Chromosome"/>
</dbReference>
<dbReference type="EC" id="2.4.2.29" evidence="7"/>
<dbReference type="InterPro" id="IPR050076">
    <property type="entry name" value="ArchSynthase1/Queuine_TRR"/>
</dbReference>
<dbReference type="OrthoDB" id="9805417at2"/>
<dbReference type="InterPro" id="IPR004803">
    <property type="entry name" value="TGT"/>
</dbReference>
<feature type="region of interest" description="RNA binding" evidence="7">
    <location>
        <begin position="251"/>
        <end position="257"/>
    </location>
</feature>
<dbReference type="HOGENOM" id="CLU_022060_0_1_10"/>
<comment type="caution">
    <text evidence="7">Lacks conserved residue(s) required for the propagation of feature annotation.</text>
</comment>
<evidence type="ECO:0000256" key="1">
    <source>
        <dbReference type="ARBA" id="ARBA00004691"/>
    </source>
</evidence>
<feature type="binding site" evidence="7">
    <location>
        <position position="220"/>
    </location>
    <ligand>
        <name>substrate</name>
    </ligand>
</feature>
<dbReference type="NCBIfam" id="TIGR00449">
    <property type="entry name" value="tgt_general"/>
    <property type="match status" value="1"/>
</dbReference>
<protein>
    <recommendedName>
        <fullName evidence="7">Queuine tRNA-ribosyltransferase</fullName>
        <ecNumber evidence="7">2.4.2.29</ecNumber>
    </recommendedName>
    <alternativeName>
        <fullName evidence="7">Guanine insertion enzyme</fullName>
    </alternativeName>
    <alternativeName>
        <fullName evidence="7">tRNA-guanine transglycosylase</fullName>
    </alternativeName>
</protein>
<dbReference type="FunFam" id="3.20.20.105:FF:000001">
    <property type="entry name" value="Queuine tRNA-ribosyltransferase"/>
    <property type="match status" value="1"/>
</dbReference>
<feature type="region of interest" description="RNA binding; important for wobble base 34 recognition" evidence="7">
    <location>
        <begin position="275"/>
        <end position="279"/>
    </location>
</feature>
<sequence length="380" mass="42982">MNFTLQGVDSQTAARAGVLETAHGTIETPIYMPVGTRASVKAIEQRELLELDAQIILGNTYHLYLKPGTAILQNAGGLHKFMNWPRPILTDSGGFQVFSLSELREISEEGATFKSHIDGTRHLFSPENVIDTQRLIGSDIMMAFDECPPHDADPDYLRKSHELTLRWAARCQNQFAKTSGVYGYEQSLFAITQGGTNEMLRAESTKRLVEMDFEGYAIGGLAVGEPAEEMYRMIEVSHPLLPANKPRYLMGVGTPENILNAIERGVDMFDCVIPTREGRNGRIYTRTGILNLRAAKYRDDFRPIDEGFDNYVCKNFSRAYIRHLLNVGEILGLQLCSLHNTSFFIWLTKTARAHILKGDFQTWKAEFFARYCHEQESDKR</sequence>
<dbReference type="STRING" id="517418.Ctha_0360"/>
<feature type="binding site" evidence="7">
    <location>
        <position position="193"/>
    </location>
    <ligand>
        <name>substrate</name>
    </ligand>
</feature>
<feature type="domain" description="tRNA-guanine(15) transglycosylase-like" evidence="8">
    <location>
        <begin position="12"/>
        <end position="371"/>
    </location>
</feature>